<comment type="caution">
    <text evidence="2">The sequence shown here is derived from an EMBL/GenBank/DDBJ whole genome shotgun (WGS) entry which is preliminary data.</text>
</comment>
<feature type="transmembrane region" description="Helical" evidence="1">
    <location>
        <begin position="29"/>
        <end position="49"/>
    </location>
</feature>
<protein>
    <submittedName>
        <fullName evidence="2">Uncharacterized protein</fullName>
    </submittedName>
</protein>
<evidence type="ECO:0000313" key="2">
    <source>
        <dbReference type="EMBL" id="MSS38204.1"/>
    </source>
</evidence>
<keyword evidence="3" id="KW-1185">Reference proteome</keyword>
<dbReference type="RefSeq" id="WP_154473645.1">
    <property type="nucleotide sequence ID" value="NZ_VUMD01000020.1"/>
</dbReference>
<evidence type="ECO:0000256" key="1">
    <source>
        <dbReference type="SAM" id="Phobius"/>
    </source>
</evidence>
<name>A0A7X2NNR8_9CLOT</name>
<organism evidence="2 3">
    <name type="scientific">Clostridium porci</name>
    <dbReference type="NCBI Taxonomy" id="2605778"/>
    <lineage>
        <taxon>Bacteria</taxon>
        <taxon>Bacillati</taxon>
        <taxon>Bacillota</taxon>
        <taxon>Clostridia</taxon>
        <taxon>Eubacteriales</taxon>
        <taxon>Clostridiaceae</taxon>
        <taxon>Clostridium</taxon>
    </lineage>
</organism>
<keyword evidence="1" id="KW-0812">Transmembrane</keyword>
<reference evidence="2 3" key="1">
    <citation type="submission" date="2019-08" db="EMBL/GenBank/DDBJ databases">
        <title>In-depth cultivation of the pig gut microbiome towards novel bacterial diversity and tailored functional studies.</title>
        <authorList>
            <person name="Wylensek D."/>
            <person name="Hitch T.C.A."/>
            <person name="Clavel T."/>
        </authorList>
    </citation>
    <scope>NUCLEOTIDE SEQUENCE [LARGE SCALE GENOMIC DNA]</scope>
    <source>
        <strain evidence="2 3">WCA-389-WT-23D1</strain>
    </source>
</reference>
<dbReference type="Proteomes" id="UP000429958">
    <property type="component" value="Unassembled WGS sequence"/>
</dbReference>
<sequence>MGTGGKGMGISLRKKEHRREAKEMLKKGLIVFSLAIAVIILVTVIRNTWRDIRNKKYKAGYPLEIERYLEKKYGKRFIINPEGELLYSGSPILAADVYSPYLYEVREPERDGSVFNVWVYPRSSKDKKIEKFRDNYCWKFLSIMTKEWFQEEMADILPKEYKMIFVESSRSEMDERITPNSPLAYYFEIRETPDYLYLYLILPPGSSYEEDGLTEENVIQVIREFYQKYPKVRIRFFIKQITSMENYEKISIRKQENLKYYLYRDANPFWDMEMDSKMDIELELEY</sequence>
<accession>A0A7X2NNR8</accession>
<proteinExistence type="predicted"/>
<keyword evidence="1" id="KW-1133">Transmembrane helix</keyword>
<gene>
    <name evidence="2" type="ORF">FYJ39_17110</name>
</gene>
<evidence type="ECO:0000313" key="3">
    <source>
        <dbReference type="Proteomes" id="UP000429958"/>
    </source>
</evidence>
<dbReference type="EMBL" id="VUMD01000020">
    <property type="protein sequence ID" value="MSS38204.1"/>
    <property type="molecule type" value="Genomic_DNA"/>
</dbReference>
<keyword evidence="1" id="KW-0472">Membrane</keyword>
<dbReference type="AlphaFoldDB" id="A0A7X2NNR8"/>